<dbReference type="Proteomes" id="UP000435112">
    <property type="component" value="Unassembled WGS sequence"/>
</dbReference>
<reference evidence="2 3" key="1">
    <citation type="submission" date="2018-09" db="EMBL/GenBank/DDBJ databases">
        <title>Genomic investigation of the strawberry pathogen Phytophthora fragariae indicates pathogenicity is determined by transcriptional variation in three key races.</title>
        <authorList>
            <person name="Adams T.M."/>
            <person name="Armitage A.D."/>
            <person name="Sobczyk M.K."/>
            <person name="Bates H.J."/>
            <person name="Dunwell J.M."/>
            <person name="Nellist C.F."/>
            <person name="Harrison R.J."/>
        </authorList>
    </citation>
    <scope>NUCLEOTIDE SEQUENCE [LARGE SCALE GENOMIC DNA]</scope>
    <source>
        <strain evidence="2 3">SCRP324</strain>
    </source>
</reference>
<feature type="region of interest" description="Disordered" evidence="1">
    <location>
        <begin position="1"/>
        <end position="61"/>
    </location>
</feature>
<dbReference type="EMBL" id="QXFU01007008">
    <property type="protein sequence ID" value="KAE8959483.1"/>
    <property type="molecule type" value="Genomic_DNA"/>
</dbReference>
<evidence type="ECO:0000313" key="2">
    <source>
        <dbReference type="EMBL" id="KAE8959483.1"/>
    </source>
</evidence>
<gene>
    <name evidence="2" type="ORF">PR002_g30529</name>
</gene>
<organism evidence="2 3">
    <name type="scientific">Phytophthora rubi</name>
    <dbReference type="NCBI Taxonomy" id="129364"/>
    <lineage>
        <taxon>Eukaryota</taxon>
        <taxon>Sar</taxon>
        <taxon>Stramenopiles</taxon>
        <taxon>Oomycota</taxon>
        <taxon>Peronosporomycetes</taxon>
        <taxon>Peronosporales</taxon>
        <taxon>Peronosporaceae</taxon>
        <taxon>Phytophthora</taxon>
    </lineage>
</organism>
<dbReference type="AlphaFoldDB" id="A0A6A3GPD5"/>
<sequence>MSTATTLALGLLSPAPSSTREPQLGRLTPVDQTCNPRPGRPAPDLPHTTGCTKRTPEVWRR</sequence>
<protein>
    <submittedName>
        <fullName evidence="2">Uncharacterized protein</fullName>
    </submittedName>
</protein>
<proteinExistence type="predicted"/>
<evidence type="ECO:0000313" key="3">
    <source>
        <dbReference type="Proteomes" id="UP000435112"/>
    </source>
</evidence>
<evidence type="ECO:0000256" key="1">
    <source>
        <dbReference type="SAM" id="MobiDB-lite"/>
    </source>
</evidence>
<feature type="compositionally biased region" description="Low complexity" evidence="1">
    <location>
        <begin position="1"/>
        <end position="19"/>
    </location>
</feature>
<name>A0A6A3GPD5_9STRA</name>
<accession>A0A6A3GPD5</accession>
<comment type="caution">
    <text evidence="2">The sequence shown here is derived from an EMBL/GenBank/DDBJ whole genome shotgun (WGS) entry which is preliminary data.</text>
</comment>